<sequence length="118" mass="13395">YDELGQNEFRLLRVHSKKMSTISCELFHASLDHPPPYVAISYAWGDPRDTENIIISSVEARVTRSLHGALDALRSCKEDIIVWADAVCINQPSQEERSSQVKKMAYIYKNATSVAIWL</sequence>
<dbReference type="PANTHER" id="PTHR24148">
    <property type="entry name" value="ANKYRIN REPEAT DOMAIN-CONTAINING PROTEIN 39 HOMOLOG-RELATED"/>
    <property type="match status" value="1"/>
</dbReference>
<feature type="non-terminal residue" evidence="2">
    <location>
        <position position="118"/>
    </location>
</feature>
<dbReference type="InterPro" id="IPR010730">
    <property type="entry name" value="HET"/>
</dbReference>
<organism evidence="2 3">
    <name type="scientific">Lasiosphaeris hirsuta</name>
    <dbReference type="NCBI Taxonomy" id="260670"/>
    <lineage>
        <taxon>Eukaryota</taxon>
        <taxon>Fungi</taxon>
        <taxon>Dikarya</taxon>
        <taxon>Ascomycota</taxon>
        <taxon>Pezizomycotina</taxon>
        <taxon>Sordariomycetes</taxon>
        <taxon>Sordariomycetidae</taxon>
        <taxon>Sordariales</taxon>
        <taxon>Lasiosphaeriaceae</taxon>
        <taxon>Lasiosphaeris</taxon>
    </lineage>
</organism>
<proteinExistence type="predicted"/>
<dbReference type="PANTHER" id="PTHR24148:SF73">
    <property type="entry name" value="HET DOMAIN PROTEIN (AFU_ORTHOLOGUE AFUA_8G01020)"/>
    <property type="match status" value="1"/>
</dbReference>
<protein>
    <submittedName>
        <fullName evidence="2">Heterokaryon incompatibility protein-domain-containing protein</fullName>
    </submittedName>
</protein>
<evidence type="ECO:0000313" key="2">
    <source>
        <dbReference type="EMBL" id="KAK0702679.1"/>
    </source>
</evidence>
<accession>A0AA40DGI7</accession>
<feature type="domain" description="Heterokaryon incompatibility" evidence="1">
    <location>
        <begin position="37"/>
        <end position="118"/>
    </location>
</feature>
<evidence type="ECO:0000259" key="1">
    <source>
        <dbReference type="Pfam" id="PF06985"/>
    </source>
</evidence>
<dbReference type="Proteomes" id="UP001172102">
    <property type="component" value="Unassembled WGS sequence"/>
</dbReference>
<dbReference type="EMBL" id="JAUKUA010000008">
    <property type="protein sequence ID" value="KAK0702679.1"/>
    <property type="molecule type" value="Genomic_DNA"/>
</dbReference>
<keyword evidence="3" id="KW-1185">Reference proteome</keyword>
<dbReference type="AlphaFoldDB" id="A0AA40DGI7"/>
<gene>
    <name evidence="2" type="ORF">B0H67DRAFT_470499</name>
</gene>
<comment type="caution">
    <text evidence="2">The sequence shown here is derived from an EMBL/GenBank/DDBJ whole genome shotgun (WGS) entry which is preliminary data.</text>
</comment>
<name>A0AA40DGI7_9PEZI</name>
<dbReference type="Pfam" id="PF06985">
    <property type="entry name" value="HET"/>
    <property type="match status" value="1"/>
</dbReference>
<evidence type="ECO:0000313" key="3">
    <source>
        <dbReference type="Proteomes" id="UP001172102"/>
    </source>
</evidence>
<feature type="non-terminal residue" evidence="2">
    <location>
        <position position="1"/>
    </location>
</feature>
<reference evidence="2" key="1">
    <citation type="submission" date="2023-06" db="EMBL/GenBank/DDBJ databases">
        <title>Genome-scale phylogeny and comparative genomics of the fungal order Sordariales.</title>
        <authorList>
            <consortium name="Lawrence Berkeley National Laboratory"/>
            <person name="Hensen N."/>
            <person name="Bonometti L."/>
            <person name="Westerberg I."/>
            <person name="Brannstrom I.O."/>
            <person name="Guillou S."/>
            <person name="Cros-Aarteil S."/>
            <person name="Calhoun S."/>
            <person name="Haridas S."/>
            <person name="Kuo A."/>
            <person name="Mondo S."/>
            <person name="Pangilinan J."/>
            <person name="Riley R."/>
            <person name="Labutti K."/>
            <person name="Andreopoulos B."/>
            <person name="Lipzen A."/>
            <person name="Chen C."/>
            <person name="Yanf M."/>
            <person name="Daum C."/>
            <person name="Ng V."/>
            <person name="Clum A."/>
            <person name="Steindorff A."/>
            <person name="Ohm R."/>
            <person name="Martin F."/>
            <person name="Silar P."/>
            <person name="Natvig D."/>
            <person name="Lalanne C."/>
            <person name="Gautier V."/>
            <person name="Ament-Velasquez S.L."/>
            <person name="Kruys A."/>
            <person name="Hutchinson M.I."/>
            <person name="Powell A.J."/>
            <person name="Barry K."/>
            <person name="Miller A.N."/>
            <person name="Grigoriev I.V."/>
            <person name="Debuchy R."/>
            <person name="Gladieux P."/>
            <person name="Thoren M.H."/>
            <person name="Johannesson H."/>
        </authorList>
    </citation>
    <scope>NUCLEOTIDE SEQUENCE</scope>
    <source>
        <strain evidence="2">SMH4607-1</strain>
    </source>
</reference>
<dbReference type="InterPro" id="IPR052895">
    <property type="entry name" value="HetReg/Transcr_Mod"/>
</dbReference>